<reference evidence="9" key="1">
    <citation type="submission" date="2020-07" db="EMBL/GenBank/DDBJ databases">
        <title>The High-quality genome of the commercially important snow crab, Chionoecetes opilio.</title>
        <authorList>
            <person name="Jeong J.-H."/>
            <person name="Ryu S."/>
        </authorList>
    </citation>
    <scope>NUCLEOTIDE SEQUENCE</scope>
    <source>
        <strain evidence="9">MADBK_172401_WGS</strain>
        <tissue evidence="9">Digestive gland</tissue>
    </source>
</reference>
<dbReference type="InterPro" id="IPR051717">
    <property type="entry name" value="MFS_MFSD6"/>
</dbReference>
<feature type="transmembrane region" description="Helical" evidence="7">
    <location>
        <begin position="100"/>
        <end position="119"/>
    </location>
</feature>
<accession>A0A8J4YQX3</accession>
<gene>
    <name evidence="9" type="primary">MFSD6_2</name>
    <name evidence="9" type="ORF">GWK47_034845</name>
</gene>
<keyword evidence="5 7" id="KW-0472">Membrane</keyword>
<comment type="subcellular location">
    <subcellularLocation>
        <location evidence="1">Membrane</location>
        <topology evidence="1">Multi-pass membrane protein</topology>
    </subcellularLocation>
</comment>
<evidence type="ECO:0000256" key="1">
    <source>
        <dbReference type="ARBA" id="ARBA00004141"/>
    </source>
</evidence>
<feature type="transmembrane region" description="Helical" evidence="7">
    <location>
        <begin position="199"/>
        <end position="219"/>
    </location>
</feature>
<feature type="transmembrane region" description="Helical" evidence="7">
    <location>
        <begin position="477"/>
        <end position="498"/>
    </location>
</feature>
<evidence type="ECO:0000259" key="8">
    <source>
        <dbReference type="Pfam" id="PF12832"/>
    </source>
</evidence>
<evidence type="ECO:0000256" key="4">
    <source>
        <dbReference type="ARBA" id="ARBA00022989"/>
    </source>
</evidence>
<dbReference type="GO" id="GO:0016020">
    <property type="term" value="C:membrane"/>
    <property type="evidence" value="ECO:0007669"/>
    <property type="project" value="UniProtKB-SubCell"/>
</dbReference>
<dbReference type="SUPFAM" id="SSF103473">
    <property type="entry name" value="MFS general substrate transporter"/>
    <property type="match status" value="1"/>
</dbReference>
<dbReference type="PANTHER" id="PTHR16172">
    <property type="entry name" value="MAJOR FACILITATOR SUPERFAMILY DOMAIN-CONTAINING PROTEIN 6-LIKE"/>
    <property type="match status" value="1"/>
</dbReference>
<feature type="transmembrane region" description="Helical" evidence="7">
    <location>
        <begin position="313"/>
        <end position="333"/>
    </location>
</feature>
<evidence type="ECO:0000256" key="2">
    <source>
        <dbReference type="ARBA" id="ARBA00005241"/>
    </source>
</evidence>
<dbReference type="Gene3D" id="1.20.1250.20">
    <property type="entry name" value="MFS general substrate transporter like domains"/>
    <property type="match status" value="2"/>
</dbReference>
<feature type="region of interest" description="Disordered" evidence="6">
    <location>
        <begin position="1"/>
        <end position="26"/>
    </location>
</feature>
<dbReference type="Pfam" id="PF12832">
    <property type="entry name" value="MFS_1_like"/>
    <property type="match status" value="1"/>
</dbReference>
<feature type="compositionally biased region" description="Basic and acidic residues" evidence="6">
    <location>
        <begin position="1"/>
        <end position="14"/>
    </location>
</feature>
<organism evidence="9 10">
    <name type="scientific">Chionoecetes opilio</name>
    <name type="common">Atlantic snow crab</name>
    <name type="synonym">Cancer opilio</name>
    <dbReference type="NCBI Taxonomy" id="41210"/>
    <lineage>
        <taxon>Eukaryota</taxon>
        <taxon>Metazoa</taxon>
        <taxon>Ecdysozoa</taxon>
        <taxon>Arthropoda</taxon>
        <taxon>Crustacea</taxon>
        <taxon>Multicrustacea</taxon>
        <taxon>Malacostraca</taxon>
        <taxon>Eumalacostraca</taxon>
        <taxon>Eucarida</taxon>
        <taxon>Decapoda</taxon>
        <taxon>Pleocyemata</taxon>
        <taxon>Brachyura</taxon>
        <taxon>Eubrachyura</taxon>
        <taxon>Majoidea</taxon>
        <taxon>Majidae</taxon>
        <taxon>Chionoecetes</taxon>
    </lineage>
</organism>
<evidence type="ECO:0000256" key="7">
    <source>
        <dbReference type="SAM" id="Phobius"/>
    </source>
</evidence>
<dbReference type="AlphaFoldDB" id="A0A8J4YQX3"/>
<keyword evidence="10" id="KW-1185">Reference proteome</keyword>
<dbReference type="OrthoDB" id="6375148at2759"/>
<feature type="transmembrane region" description="Helical" evidence="7">
    <location>
        <begin position="42"/>
        <end position="59"/>
    </location>
</feature>
<evidence type="ECO:0000256" key="5">
    <source>
        <dbReference type="ARBA" id="ARBA00023136"/>
    </source>
</evidence>
<keyword evidence="3 7" id="KW-0812">Transmembrane</keyword>
<feature type="transmembrane region" description="Helical" evidence="7">
    <location>
        <begin position="240"/>
        <end position="260"/>
    </location>
</feature>
<name>A0A8J4YQX3_CHIOP</name>
<feature type="transmembrane region" description="Helical" evidence="7">
    <location>
        <begin position="272"/>
        <end position="292"/>
    </location>
</feature>
<dbReference type="InterPro" id="IPR036259">
    <property type="entry name" value="MFS_trans_sf"/>
</dbReference>
<feature type="domain" description="Major facilitator superfamily associated" evidence="8">
    <location>
        <begin position="38"/>
        <end position="478"/>
    </location>
</feature>
<protein>
    <submittedName>
        <fullName evidence="9">Major facilitator superfamily domain-containing protein 6</fullName>
    </submittedName>
</protein>
<proteinExistence type="inferred from homology"/>
<dbReference type="Proteomes" id="UP000770661">
    <property type="component" value="Unassembled WGS sequence"/>
</dbReference>
<keyword evidence="4 7" id="KW-1133">Transmembrane helix</keyword>
<evidence type="ECO:0000256" key="3">
    <source>
        <dbReference type="ARBA" id="ARBA00022692"/>
    </source>
</evidence>
<feature type="transmembrane region" description="Helical" evidence="7">
    <location>
        <begin position="353"/>
        <end position="375"/>
    </location>
</feature>
<comment type="caution">
    <text evidence="9">The sequence shown here is derived from an EMBL/GenBank/DDBJ whole genome shotgun (WGS) entry which is preliminary data.</text>
</comment>
<evidence type="ECO:0000313" key="9">
    <source>
        <dbReference type="EMBL" id="KAG0727341.1"/>
    </source>
</evidence>
<evidence type="ECO:0000256" key="6">
    <source>
        <dbReference type="SAM" id="MobiDB-lite"/>
    </source>
</evidence>
<dbReference type="EMBL" id="JACEEZ010003459">
    <property type="protein sequence ID" value="KAG0727341.1"/>
    <property type="molecule type" value="Genomic_DNA"/>
</dbReference>
<sequence>MTRCRGETTKDKQAGETFPPSVNKQASKMKIDKRMFPMKLHYFLRFMGTGPLTVLLPVVTRQMGVPAHVVGNIWTVLPLVSLITKTTSGAIADITKGHRAVFLLGLVCMVTSLTALYWVPDIPPLSSSSSIASPSSNTSTLPPLSLLTSVASLVTPAGSEGTVEGFSLSTGAPSDAALTPMPLHPQEGDGDYLLGRYEFWLLFVCLLVQYCGHTTVITMQETVCFQLLGEKRHKYGQQRVWGTIGVGLSAIISGALVDLYSKGLGQKDYLPAHVLTAVFLAADILLVAFLKFPHPEKRMSSSALQGALWHPHVMLVLVTTGVLGVVSGVLWTFEFLLVEDVARQWRHPFVHLRLLLGLLMGVQCFLAEAPFFVLAGRIIQKLGLPNALLVSLLGFTVRLILYSLVTNPWLFLPIELLHGISFGVAYPSFTCYASSIAPKGAAATTQAIFGATFFGSTGVGGFVGGRLFKAVGGRKTFLWAGLATGGYSILFVVVHGVLQRVRSANETDVERNTEAAQKLEDMQVKETDVKAIEEEEDARVNLIEVKQEDKRTSVIGVSYRRTGD</sequence>
<dbReference type="PANTHER" id="PTHR16172:SF37">
    <property type="entry name" value="RE36877P"/>
    <property type="match status" value="1"/>
</dbReference>
<feature type="transmembrane region" description="Helical" evidence="7">
    <location>
        <begin position="416"/>
        <end position="435"/>
    </location>
</feature>
<dbReference type="InterPro" id="IPR024989">
    <property type="entry name" value="MFS_assoc_dom"/>
</dbReference>
<feature type="transmembrane region" description="Helical" evidence="7">
    <location>
        <begin position="387"/>
        <end position="404"/>
    </location>
</feature>
<feature type="transmembrane region" description="Helical" evidence="7">
    <location>
        <begin position="447"/>
        <end position="465"/>
    </location>
</feature>
<feature type="transmembrane region" description="Helical" evidence="7">
    <location>
        <begin position="65"/>
        <end position="84"/>
    </location>
</feature>
<comment type="similarity">
    <text evidence="2">Belongs to the major facilitator superfamily. MFSD6 family.</text>
</comment>
<evidence type="ECO:0000313" key="10">
    <source>
        <dbReference type="Proteomes" id="UP000770661"/>
    </source>
</evidence>